<dbReference type="AlphaFoldDB" id="A0A1H4UG66"/>
<sequence>MTTAAHDAELGDMGRGIPDEFTGKDMLVRVHGAADRVSSTYGTATSVRIDLLVFDENGPSEHRNICEKRRYVAGPLAERYRLGLPYLACRYTVKPTKAGSLAGIVEALPQETYAEREVVASLRRAAISFGWDLANGQT</sequence>
<keyword evidence="2" id="KW-1185">Reference proteome</keyword>
<evidence type="ECO:0000313" key="2">
    <source>
        <dbReference type="Proteomes" id="UP000182241"/>
    </source>
</evidence>
<gene>
    <name evidence="1" type="ORF">SAMN04489793_2892</name>
</gene>
<dbReference type="EMBL" id="FNSA01000003">
    <property type="protein sequence ID" value="SEC67739.1"/>
    <property type="molecule type" value="Genomic_DNA"/>
</dbReference>
<dbReference type="STRING" id="57704.SAMN04489793_2892"/>
<evidence type="ECO:0000313" key="1">
    <source>
        <dbReference type="EMBL" id="SEC67739.1"/>
    </source>
</evidence>
<protein>
    <submittedName>
        <fullName evidence="1">Uncharacterized protein</fullName>
    </submittedName>
</protein>
<proteinExistence type="predicted"/>
<accession>A0A1H4UG66</accession>
<reference evidence="2" key="1">
    <citation type="submission" date="2016-10" db="EMBL/GenBank/DDBJ databases">
        <authorList>
            <person name="Varghese N."/>
            <person name="Submissions S."/>
        </authorList>
    </citation>
    <scope>NUCLEOTIDE SEQUENCE [LARGE SCALE GENOMIC DNA]</scope>
    <source>
        <strain evidence="2">DSM 44234</strain>
    </source>
</reference>
<organism evidence="1 2">
    <name type="scientific">Tsukamurella tyrosinosolvens</name>
    <dbReference type="NCBI Taxonomy" id="57704"/>
    <lineage>
        <taxon>Bacteria</taxon>
        <taxon>Bacillati</taxon>
        <taxon>Actinomycetota</taxon>
        <taxon>Actinomycetes</taxon>
        <taxon>Mycobacteriales</taxon>
        <taxon>Tsukamurellaceae</taxon>
        <taxon>Tsukamurella</taxon>
    </lineage>
</organism>
<name>A0A1H4UG66_TSUTY</name>
<dbReference type="Proteomes" id="UP000182241">
    <property type="component" value="Unassembled WGS sequence"/>
</dbReference>
<dbReference type="RefSeq" id="WP_139286170.1">
    <property type="nucleotide sequence ID" value="NZ_FNSA01000003.1"/>
</dbReference>